<protein>
    <submittedName>
        <fullName evidence="2">Uncharacterized protein</fullName>
    </submittedName>
</protein>
<dbReference type="AlphaFoldDB" id="A0A3S5FG90"/>
<name>A0A3S5FG90_9PLAT</name>
<gene>
    <name evidence="2" type="ORF">PXEA_LOCUS30131</name>
</gene>
<sequence length="163" mass="19214">MLASRIFFRDFCKDILPLLVGTDTQLSSFWPNDRVPLRNSKSYPSAKLTGAEECVNTEQDDETTFRERTRTEENKCRMDRPKAQKTVQKVEKFQNDCMEEDREEQDKLVPTSTRTFSYDNFRSFLILANEKLMHLKEIKLLINLAKKEVKYLYLIINDIGLFS</sequence>
<comment type="caution">
    <text evidence="2">The sequence shown here is derived from an EMBL/GenBank/DDBJ whole genome shotgun (WGS) entry which is preliminary data.</text>
</comment>
<proteinExistence type="predicted"/>
<feature type="compositionally biased region" description="Basic and acidic residues" evidence="1">
    <location>
        <begin position="63"/>
        <end position="80"/>
    </location>
</feature>
<dbReference type="EMBL" id="CAAALY010252922">
    <property type="protein sequence ID" value="VEL36691.1"/>
    <property type="molecule type" value="Genomic_DNA"/>
</dbReference>
<evidence type="ECO:0000313" key="3">
    <source>
        <dbReference type="Proteomes" id="UP000784294"/>
    </source>
</evidence>
<organism evidence="2 3">
    <name type="scientific">Protopolystoma xenopodis</name>
    <dbReference type="NCBI Taxonomy" id="117903"/>
    <lineage>
        <taxon>Eukaryota</taxon>
        <taxon>Metazoa</taxon>
        <taxon>Spiralia</taxon>
        <taxon>Lophotrochozoa</taxon>
        <taxon>Platyhelminthes</taxon>
        <taxon>Monogenea</taxon>
        <taxon>Polyopisthocotylea</taxon>
        <taxon>Polystomatidea</taxon>
        <taxon>Polystomatidae</taxon>
        <taxon>Protopolystoma</taxon>
    </lineage>
</organism>
<accession>A0A3S5FG90</accession>
<evidence type="ECO:0000256" key="1">
    <source>
        <dbReference type="SAM" id="MobiDB-lite"/>
    </source>
</evidence>
<evidence type="ECO:0000313" key="2">
    <source>
        <dbReference type="EMBL" id="VEL36691.1"/>
    </source>
</evidence>
<keyword evidence="3" id="KW-1185">Reference proteome</keyword>
<reference evidence="2" key="1">
    <citation type="submission" date="2018-11" db="EMBL/GenBank/DDBJ databases">
        <authorList>
            <consortium name="Pathogen Informatics"/>
        </authorList>
    </citation>
    <scope>NUCLEOTIDE SEQUENCE</scope>
</reference>
<feature type="region of interest" description="Disordered" evidence="1">
    <location>
        <begin position="58"/>
        <end position="80"/>
    </location>
</feature>
<dbReference type="Proteomes" id="UP000784294">
    <property type="component" value="Unassembled WGS sequence"/>
</dbReference>